<dbReference type="InterPro" id="IPR036361">
    <property type="entry name" value="SAP_dom_sf"/>
</dbReference>
<name>A0AAV7JJX8_9METZ</name>
<dbReference type="PANTHER" id="PTHR46551">
    <property type="entry name" value="SAP DOMAIN-CONTAINING RIBONUCLEOPROTEIN"/>
    <property type="match status" value="1"/>
</dbReference>
<proteinExistence type="inferred from homology"/>
<feature type="compositionally biased region" description="Basic and acidic residues" evidence="3">
    <location>
        <begin position="84"/>
        <end position="96"/>
    </location>
</feature>
<organism evidence="5 6">
    <name type="scientific">Oopsacas minuta</name>
    <dbReference type="NCBI Taxonomy" id="111878"/>
    <lineage>
        <taxon>Eukaryota</taxon>
        <taxon>Metazoa</taxon>
        <taxon>Porifera</taxon>
        <taxon>Hexactinellida</taxon>
        <taxon>Hexasterophora</taxon>
        <taxon>Lyssacinosida</taxon>
        <taxon>Leucopsacidae</taxon>
        <taxon>Oopsacas</taxon>
    </lineage>
</organism>
<dbReference type="Gene3D" id="1.10.720.30">
    <property type="entry name" value="SAP domain"/>
    <property type="match status" value="1"/>
</dbReference>
<dbReference type="EMBL" id="JAKMXF010000322">
    <property type="protein sequence ID" value="KAI6649101.1"/>
    <property type="molecule type" value="Genomic_DNA"/>
</dbReference>
<dbReference type="InterPro" id="IPR003034">
    <property type="entry name" value="SAP_dom"/>
</dbReference>
<keyword evidence="1" id="KW-0597">Phosphoprotein</keyword>
<dbReference type="Proteomes" id="UP001165289">
    <property type="component" value="Unassembled WGS sequence"/>
</dbReference>
<protein>
    <submittedName>
        <fullName evidence="5">SAP domain-containing ribonucleoprotein</fullName>
    </submittedName>
</protein>
<dbReference type="InterPro" id="IPR052240">
    <property type="entry name" value="SAP_domain_ribonucleoprotein"/>
</dbReference>
<keyword evidence="5" id="KW-0687">Ribonucleoprotein</keyword>
<dbReference type="PROSITE" id="PS50800">
    <property type="entry name" value="SAP"/>
    <property type="match status" value="1"/>
</dbReference>
<gene>
    <name evidence="5" type="ORF">LOD99_6822</name>
</gene>
<keyword evidence="6" id="KW-1185">Reference proteome</keyword>
<feature type="region of interest" description="Disordered" evidence="3">
    <location>
        <begin position="73"/>
        <end position="122"/>
    </location>
</feature>
<dbReference type="PANTHER" id="PTHR46551:SF1">
    <property type="entry name" value="SAP DOMAIN-CONTAINING RIBONUCLEOPROTEIN"/>
    <property type="match status" value="1"/>
</dbReference>
<evidence type="ECO:0000256" key="2">
    <source>
        <dbReference type="ARBA" id="ARBA00046328"/>
    </source>
</evidence>
<dbReference type="Pfam" id="PF02037">
    <property type="entry name" value="SAP"/>
    <property type="match status" value="1"/>
</dbReference>
<evidence type="ECO:0000313" key="5">
    <source>
        <dbReference type="EMBL" id="KAI6649101.1"/>
    </source>
</evidence>
<evidence type="ECO:0000256" key="1">
    <source>
        <dbReference type="ARBA" id="ARBA00022553"/>
    </source>
</evidence>
<comment type="similarity">
    <text evidence="2">Belongs to the SAP domain-containing ribonucleoprotein family.</text>
</comment>
<dbReference type="GO" id="GO:0005634">
    <property type="term" value="C:nucleus"/>
    <property type="evidence" value="ECO:0007669"/>
    <property type="project" value="TreeGrafter"/>
</dbReference>
<feature type="compositionally biased region" description="Basic and acidic residues" evidence="3">
    <location>
        <begin position="187"/>
        <end position="196"/>
    </location>
</feature>
<evidence type="ECO:0000259" key="4">
    <source>
        <dbReference type="PROSITE" id="PS50800"/>
    </source>
</evidence>
<dbReference type="SMART" id="SM00513">
    <property type="entry name" value="SAP"/>
    <property type="match status" value="1"/>
</dbReference>
<dbReference type="AlphaFoldDB" id="A0AAV7JJX8"/>
<reference evidence="5 6" key="1">
    <citation type="journal article" date="2023" name="BMC Biol.">
        <title>The compact genome of the sponge Oopsacas minuta (Hexactinellida) is lacking key metazoan core genes.</title>
        <authorList>
            <person name="Santini S."/>
            <person name="Schenkelaars Q."/>
            <person name="Jourda C."/>
            <person name="Duchesne M."/>
            <person name="Belahbib H."/>
            <person name="Rocher C."/>
            <person name="Selva M."/>
            <person name="Riesgo A."/>
            <person name="Vervoort M."/>
            <person name="Leys S.P."/>
            <person name="Kodjabachian L."/>
            <person name="Le Bivic A."/>
            <person name="Borchiellini C."/>
            <person name="Claverie J.M."/>
            <person name="Renard E."/>
        </authorList>
    </citation>
    <scope>NUCLEOTIDE SEQUENCE [LARGE SCALE GENOMIC DNA]</scope>
    <source>
        <strain evidence="5">SPO-2</strain>
    </source>
</reference>
<feature type="domain" description="SAP" evidence="4">
    <location>
        <begin position="18"/>
        <end position="52"/>
    </location>
</feature>
<accession>A0AAV7JJX8</accession>
<dbReference type="GO" id="GO:0016973">
    <property type="term" value="P:poly(A)+ mRNA export from nucleus"/>
    <property type="evidence" value="ECO:0007669"/>
    <property type="project" value="TreeGrafter"/>
</dbReference>
<feature type="compositionally biased region" description="Low complexity" evidence="3">
    <location>
        <begin position="111"/>
        <end position="122"/>
    </location>
</feature>
<dbReference type="GO" id="GO:1990904">
    <property type="term" value="C:ribonucleoprotein complex"/>
    <property type="evidence" value="ECO:0007669"/>
    <property type="project" value="UniProtKB-KW"/>
</dbReference>
<evidence type="ECO:0000256" key="3">
    <source>
        <dbReference type="SAM" id="MobiDB-lite"/>
    </source>
</evidence>
<sequence length="218" mass="24298">MSQKGEGEDYLVININDLKKLRVSELKEKLSEFGLQTKGTKIELITRLEEHLSAAAESEEELALIDVANNSQPSDCVENIDVDTPVKSKDSEHKISDISFEDTSTAKLDDTTPTPLSPTKDLSLNERIKARGERFGTQTSDEAKKAMRLEKYGDTPAKTVAGGDLEKMKQRGERFGENVSKKLVSMSDKERQEMRKNRFASDSSAGENKLTKKIRLSS</sequence>
<feature type="region of interest" description="Disordered" evidence="3">
    <location>
        <begin position="172"/>
        <end position="218"/>
    </location>
</feature>
<evidence type="ECO:0000313" key="6">
    <source>
        <dbReference type="Proteomes" id="UP001165289"/>
    </source>
</evidence>
<comment type="caution">
    <text evidence="5">The sequence shown here is derived from an EMBL/GenBank/DDBJ whole genome shotgun (WGS) entry which is preliminary data.</text>
</comment>
<dbReference type="SUPFAM" id="SSF68906">
    <property type="entry name" value="SAP domain"/>
    <property type="match status" value="1"/>
</dbReference>